<accession>A0A0L8FT61</accession>
<reference evidence="1" key="1">
    <citation type="submission" date="2015-07" db="EMBL/GenBank/DDBJ databases">
        <title>MeaNS - Measles Nucleotide Surveillance Program.</title>
        <authorList>
            <person name="Tran T."/>
            <person name="Druce J."/>
        </authorList>
    </citation>
    <scope>NUCLEOTIDE SEQUENCE</scope>
    <source>
        <strain evidence="1">UCB-OBI-ISO-001</strain>
        <tissue evidence="1">Gonad</tissue>
    </source>
</reference>
<evidence type="ECO:0000313" key="1">
    <source>
        <dbReference type="EMBL" id="KOF67886.1"/>
    </source>
</evidence>
<proteinExistence type="predicted"/>
<dbReference type="EMBL" id="KQ426740">
    <property type="protein sequence ID" value="KOF67886.1"/>
    <property type="molecule type" value="Genomic_DNA"/>
</dbReference>
<dbReference type="AlphaFoldDB" id="A0A0L8FT61"/>
<sequence length="58" mass="7173">MIFQKFLSHKKVSLIKTYLYDYKKKIIIFNRNEIKYVKNSKYFRPRLPPRLFNNDTTA</sequence>
<organism evidence="1">
    <name type="scientific">Octopus bimaculoides</name>
    <name type="common">California two-spotted octopus</name>
    <dbReference type="NCBI Taxonomy" id="37653"/>
    <lineage>
        <taxon>Eukaryota</taxon>
        <taxon>Metazoa</taxon>
        <taxon>Spiralia</taxon>
        <taxon>Lophotrochozoa</taxon>
        <taxon>Mollusca</taxon>
        <taxon>Cephalopoda</taxon>
        <taxon>Coleoidea</taxon>
        <taxon>Octopodiformes</taxon>
        <taxon>Octopoda</taxon>
        <taxon>Incirrata</taxon>
        <taxon>Octopodidae</taxon>
        <taxon>Octopus</taxon>
    </lineage>
</organism>
<gene>
    <name evidence="1" type="ORF">OCBIM_22008712mg</name>
</gene>
<name>A0A0L8FT61_OCTBM</name>
<protein>
    <submittedName>
        <fullName evidence="1">Uncharacterized protein</fullName>
    </submittedName>
</protein>